<reference evidence="4" key="1">
    <citation type="journal article" date="2023" name="Mol. Biol. Evol.">
        <title>Third-Generation Sequencing Reveals the Adaptive Role of the Epigenome in Three Deep-Sea Polychaetes.</title>
        <authorList>
            <person name="Perez M."/>
            <person name="Aroh O."/>
            <person name="Sun Y."/>
            <person name="Lan Y."/>
            <person name="Juniper S.K."/>
            <person name="Young C.R."/>
            <person name="Angers B."/>
            <person name="Qian P.Y."/>
        </authorList>
    </citation>
    <scope>NUCLEOTIDE SEQUENCE</scope>
    <source>
        <strain evidence="4">R07B-5</strain>
    </source>
</reference>
<dbReference type="AlphaFoldDB" id="A0AAD9PF64"/>
<feature type="chain" id="PRO_5042044071" evidence="3">
    <location>
        <begin position="21"/>
        <end position="147"/>
    </location>
</feature>
<keyword evidence="1 3" id="KW-0732">Signal</keyword>
<evidence type="ECO:0000256" key="2">
    <source>
        <dbReference type="ARBA" id="ARBA00023157"/>
    </source>
</evidence>
<dbReference type="InterPro" id="IPR045860">
    <property type="entry name" value="Snake_toxin-like_sf"/>
</dbReference>
<keyword evidence="5" id="KW-1185">Reference proteome</keyword>
<evidence type="ECO:0000313" key="4">
    <source>
        <dbReference type="EMBL" id="KAK2193446.1"/>
    </source>
</evidence>
<protein>
    <submittedName>
        <fullName evidence="4">Uncharacterized protein</fullName>
    </submittedName>
</protein>
<dbReference type="SUPFAM" id="SSF57302">
    <property type="entry name" value="Snake toxin-like"/>
    <property type="match status" value="1"/>
</dbReference>
<feature type="signal peptide" evidence="3">
    <location>
        <begin position="1"/>
        <end position="20"/>
    </location>
</feature>
<evidence type="ECO:0000256" key="1">
    <source>
        <dbReference type="ARBA" id="ARBA00022729"/>
    </source>
</evidence>
<keyword evidence="2" id="KW-1015">Disulfide bond</keyword>
<organism evidence="4 5">
    <name type="scientific">Ridgeia piscesae</name>
    <name type="common">Tubeworm</name>
    <dbReference type="NCBI Taxonomy" id="27915"/>
    <lineage>
        <taxon>Eukaryota</taxon>
        <taxon>Metazoa</taxon>
        <taxon>Spiralia</taxon>
        <taxon>Lophotrochozoa</taxon>
        <taxon>Annelida</taxon>
        <taxon>Polychaeta</taxon>
        <taxon>Sedentaria</taxon>
        <taxon>Canalipalpata</taxon>
        <taxon>Sabellida</taxon>
        <taxon>Siboglinidae</taxon>
        <taxon>Ridgeia</taxon>
    </lineage>
</organism>
<dbReference type="EMBL" id="JAODUO010000013">
    <property type="protein sequence ID" value="KAK2193446.1"/>
    <property type="molecule type" value="Genomic_DNA"/>
</dbReference>
<gene>
    <name evidence="4" type="ORF">NP493_13g14057</name>
</gene>
<dbReference type="CDD" id="cd23599">
    <property type="entry name" value="TFP_LU_ECD_Cold"/>
    <property type="match status" value="1"/>
</dbReference>
<sequence>MASICLLLMSLVLLIPAVSCLECYQCTEREHNRGVCSSVTESCDQFQDACTTYIRWGSPPTITSRGRRIYYISKACDTKQGCERRQAAQRTTCRRSWFNDWACTYCCYEDLCNYFVTLNGDEESFAVRATWSSGVITLTAILTHLVL</sequence>
<comment type="caution">
    <text evidence="4">The sequence shown here is derived from an EMBL/GenBank/DDBJ whole genome shotgun (WGS) entry which is preliminary data.</text>
</comment>
<dbReference type="PANTHER" id="PTHR10036">
    <property type="entry name" value="CD59 GLYCOPROTEIN"/>
    <property type="match status" value="1"/>
</dbReference>
<dbReference type="Proteomes" id="UP001209878">
    <property type="component" value="Unassembled WGS sequence"/>
</dbReference>
<evidence type="ECO:0000313" key="5">
    <source>
        <dbReference type="Proteomes" id="UP001209878"/>
    </source>
</evidence>
<evidence type="ECO:0000256" key="3">
    <source>
        <dbReference type="SAM" id="SignalP"/>
    </source>
</evidence>
<proteinExistence type="predicted"/>
<name>A0AAD9PF64_RIDPI</name>
<accession>A0AAD9PF64</accession>